<dbReference type="EMBL" id="BLRU01000101">
    <property type="protein sequence ID" value="GFP19580.1"/>
    <property type="molecule type" value="Genomic_DNA"/>
</dbReference>
<comment type="caution">
    <text evidence="3">The sequence shown here is derived from an EMBL/GenBank/DDBJ whole genome shotgun (WGS) entry which is preliminary data.</text>
</comment>
<dbReference type="CDD" id="cd01651">
    <property type="entry name" value="RT_G2_intron"/>
    <property type="match status" value="1"/>
</dbReference>
<keyword evidence="3" id="KW-0548">Nucleotidyltransferase</keyword>
<keyword evidence="3" id="KW-0808">Transferase</keyword>
<dbReference type="PROSITE" id="PS50878">
    <property type="entry name" value="RT_POL"/>
    <property type="match status" value="1"/>
</dbReference>
<accession>A0A6V8NJU3</accession>
<dbReference type="AlphaFoldDB" id="A0A6V8NJU3"/>
<evidence type="ECO:0000313" key="3">
    <source>
        <dbReference type="EMBL" id="GFP19580.1"/>
    </source>
</evidence>
<dbReference type="GO" id="GO:0003964">
    <property type="term" value="F:RNA-directed DNA polymerase activity"/>
    <property type="evidence" value="ECO:0007669"/>
    <property type="project" value="UniProtKB-KW"/>
</dbReference>
<sequence>AWKRVKANGGVPGNDGESIEDIIEYGEVRYLKELQQELKEGRYRTKSIRRMYIPKPDGKKRPLGIPCVRDRVVQTAVKIVLEPIFESKFLDCSFGFRPKRSARQASQRIRKYLNFGHTWVLDVDLSSYFDTLPHDRLLKLIGQYVVDRNILKMLQAWLKAKVVDRGEVLNPEEGSPQGGVISPLLANLYLHQFDEEWHKRHNHRRWRYDAVLTRYADDLILLAPSEDEGIWREVVNILEGLGLVVNQQKTGFYHAREGFDYLGYHFVRSYSRRHQKDVTYVIPTKKSRKRVWDKIRWYTDKRRYQNLPVEWIVEKLNPILLGWTNYYAHTNSHRIFRKLQAYTNSRLRKALRYRRKKEGAGRYRDLPNHILYKRYELACIGMGRIEYCWS</sequence>
<evidence type="ECO:0000256" key="1">
    <source>
        <dbReference type="ARBA" id="ARBA00025589"/>
    </source>
</evidence>
<dbReference type="Pfam" id="PF00078">
    <property type="entry name" value="RVT_1"/>
    <property type="match status" value="1"/>
</dbReference>
<dbReference type="InterPro" id="IPR030931">
    <property type="entry name" value="Group_II_RT_mat"/>
</dbReference>
<dbReference type="InterPro" id="IPR051083">
    <property type="entry name" value="GrpII_Intron_Splice-Mob/Def"/>
</dbReference>
<comment type="function">
    <text evidence="1">Poorly processive, error-prone DNA polymerase involved in untargeted mutagenesis. Copies undamaged DNA at stalled replication forks, which arise in vivo from mismatched or misaligned primer ends. These misaligned primers can be extended by PolIV. Exhibits no 3'-5' exonuclease (proofreading) activity. May be involved in translesional synthesis, in conjunction with the beta clamp from PolIII.</text>
</comment>
<evidence type="ECO:0000313" key="4">
    <source>
        <dbReference type="Proteomes" id="UP000574717"/>
    </source>
</evidence>
<dbReference type="PANTHER" id="PTHR34047">
    <property type="entry name" value="NUCLEAR INTRON MATURASE 1, MITOCHONDRIAL-RELATED"/>
    <property type="match status" value="1"/>
</dbReference>
<name>A0A6V8NJU3_9ACTN</name>
<dbReference type="Gene3D" id="3.30.70.270">
    <property type="match status" value="1"/>
</dbReference>
<evidence type="ECO:0000259" key="2">
    <source>
        <dbReference type="PROSITE" id="PS50878"/>
    </source>
</evidence>
<dbReference type="InterPro" id="IPR013597">
    <property type="entry name" value="Mat_intron_G2"/>
</dbReference>
<dbReference type="Pfam" id="PF08388">
    <property type="entry name" value="GIIM"/>
    <property type="match status" value="1"/>
</dbReference>
<dbReference type="NCBIfam" id="TIGR04416">
    <property type="entry name" value="group_II_RT_mat"/>
    <property type="match status" value="1"/>
</dbReference>
<dbReference type="RefSeq" id="WP_176236987.1">
    <property type="nucleotide sequence ID" value="NZ_BLRU01000101.1"/>
</dbReference>
<feature type="domain" description="Reverse transcriptase" evidence="2">
    <location>
        <begin position="34"/>
        <end position="266"/>
    </location>
</feature>
<keyword evidence="3" id="KW-0695">RNA-directed DNA polymerase</keyword>
<dbReference type="SUPFAM" id="SSF56672">
    <property type="entry name" value="DNA/RNA polymerases"/>
    <property type="match status" value="1"/>
</dbReference>
<dbReference type="Proteomes" id="UP000574717">
    <property type="component" value="Unassembled WGS sequence"/>
</dbReference>
<proteinExistence type="predicted"/>
<dbReference type="PANTHER" id="PTHR34047:SF8">
    <property type="entry name" value="PROTEIN YKFC"/>
    <property type="match status" value="1"/>
</dbReference>
<reference evidence="3 4" key="1">
    <citation type="journal article" date="2020" name="Front. Microbiol.">
        <title>Single-cell genomics of novel Actinobacteria with the Wood-Ljungdahl pathway discovered in a serpentinizing system.</title>
        <authorList>
            <person name="Merino N."/>
            <person name="Kawai M."/>
            <person name="Boyd E.S."/>
            <person name="Colman D.R."/>
            <person name="McGlynn S.E."/>
            <person name="Nealson K.H."/>
            <person name="Kurokawa K."/>
            <person name="Hongoh Y."/>
        </authorList>
    </citation>
    <scope>NUCLEOTIDE SEQUENCE [LARGE SCALE GENOMIC DNA]</scope>
    <source>
        <strain evidence="3 4">S03</strain>
    </source>
</reference>
<organism evidence="3 4">
    <name type="scientific">Candidatus Hakubella thermalkaliphila</name>
    <dbReference type="NCBI Taxonomy" id="2754717"/>
    <lineage>
        <taxon>Bacteria</taxon>
        <taxon>Bacillati</taxon>
        <taxon>Actinomycetota</taxon>
        <taxon>Actinomycetota incertae sedis</taxon>
        <taxon>Candidatus Hakubellales</taxon>
        <taxon>Candidatus Hakubellaceae</taxon>
        <taxon>Candidatus Hakubella</taxon>
    </lineage>
</organism>
<dbReference type="InterPro" id="IPR000477">
    <property type="entry name" value="RT_dom"/>
</dbReference>
<feature type="non-terminal residue" evidence="3">
    <location>
        <position position="1"/>
    </location>
</feature>
<dbReference type="InterPro" id="IPR043502">
    <property type="entry name" value="DNA/RNA_pol_sf"/>
</dbReference>
<protein>
    <submittedName>
        <fullName evidence="3">RNA-directed DNA polymerase</fullName>
    </submittedName>
</protein>
<gene>
    <name evidence="3" type="ORF">HKBW3S03_01085</name>
</gene>
<dbReference type="InterPro" id="IPR043128">
    <property type="entry name" value="Rev_trsase/Diguanyl_cyclase"/>
</dbReference>